<keyword evidence="5" id="KW-0863">Zinc-finger</keyword>
<dbReference type="InParanoid" id="A0A0D2VWJ4"/>
<evidence type="ECO:0000313" key="9">
    <source>
        <dbReference type="EMBL" id="KJE95952.1"/>
    </source>
</evidence>
<keyword evidence="10" id="KW-1185">Reference proteome</keyword>
<comment type="subcellular location">
    <subcellularLocation>
        <location evidence="1">Membrane</location>
        <topology evidence="1">Multi-pass membrane protein</topology>
    </subcellularLocation>
</comment>
<dbReference type="Gene3D" id="3.30.40.10">
    <property type="entry name" value="Zinc/RING finger domain, C3HC4 (zinc finger)"/>
    <property type="match status" value="1"/>
</dbReference>
<feature type="transmembrane region" description="Helical" evidence="7">
    <location>
        <begin position="160"/>
        <end position="184"/>
    </location>
</feature>
<dbReference type="OrthoDB" id="10262359at2759"/>
<sequence>MYAQQHHHHHHHPSAAVQVHPRQYYQHLQHQQQLQQQHQQQQQQQQQALPTLPFRKSPVELFMCWLILGWLGAHHFYLGRIRWGFVYFFTLGLLGVGWVVDLFRLPSLYKDAKIEHEHRVAREIVPEPQTSLLFAYILWLNPLGVLGAHMFYVGKPLWGFIYFFTFGLLGVGWLTDLFMLPHLVREANSERRKEQYKAMMDATWAFPKESSFAISMALESSSEKTVWETAKLTLSPLGMLGLHHLYLGRVGWFFLYLFTFGLLGVGWLVDWFRIVWLVRNANSGAARRQRIWLHEAYMLWFPMGFLGLHHFYLRRHCWGLVYLLTFGGFGCFWLVDLFRLPSLVRAAVEDDELLQQILIVANSEQGTFAHYGTTPAAPSAAPSQSLPQSQLRSPSPPPAYTDAVAMGSASMATAVEASSALLLPSAPILDKSTPCSTAPILDEPLTNPPSSSEPYMAPANAAPSFDRCMHCYERPVATVAQPCGHSALCSSCATIASTQLDNRCPVCHQLVIKHVAL</sequence>
<keyword evidence="3 7" id="KW-1133">Transmembrane helix</keyword>
<organism evidence="9 10">
    <name type="scientific">Capsaspora owczarzaki (strain ATCC 30864)</name>
    <dbReference type="NCBI Taxonomy" id="595528"/>
    <lineage>
        <taxon>Eukaryota</taxon>
        <taxon>Filasterea</taxon>
        <taxon>Capsaspora</taxon>
    </lineage>
</organism>
<evidence type="ECO:0000256" key="2">
    <source>
        <dbReference type="ARBA" id="ARBA00022692"/>
    </source>
</evidence>
<dbReference type="PhylomeDB" id="A0A0D2VWJ4"/>
<keyword evidence="5" id="KW-0479">Metal-binding</keyword>
<dbReference type="Proteomes" id="UP000008743">
    <property type="component" value="Unassembled WGS sequence"/>
</dbReference>
<feature type="transmembrane region" description="Helical" evidence="7">
    <location>
        <begin position="84"/>
        <end position="103"/>
    </location>
</feature>
<evidence type="ECO:0000256" key="7">
    <source>
        <dbReference type="SAM" id="Phobius"/>
    </source>
</evidence>
<feature type="transmembrane region" description="Helical" evidence="7">
    <location>
        <begin position="319"/>
        <end position="338"/>
    </location>
</feature>
<protein>
    <recommendedName>
        <fullName evidence="8">RING-type domain-containing protein</fullName>
    </recommendedName>
</protein>
<keyword evidence="5" id="KW-0862">Zinc</keyword>
<feature type="domain" description="RING-type" evidence="8">
    <location>
        <begin position="468"/>
        <end position="508"/>
    </location>
</feature>
<dbReference type="eggNOG" id="KOG0714">
    <property type="taxonomic scope" value="Eukaryota"/>
</dbReference>
<keyword evidence="4 7" id="KW-0472">Membrane</keyword>
<dbReference type="SMART" id="SM00184">
    <property type="entry name" value="RING"/>
    <property type="match status" value="1"/>
</dbReference>
<dbReference type="PANTHER" id="PTHR44733:SF1">
    <property type="entry name" value="DNAJ HOMOLOG SUBFAMILY C MEMBER 22"/>
    <property type="match status" value="1"/>
</dbReference>
<dbReference type="Pfam" id="PF13920">
    <property type="entry name" value="zf-C3HC4_3"/>
    <property type="match status" value="1"/>
</dbReference>
<dbReference type="PANTHER" id="PTHR44733">
    <property type="entry name" value="DNAJ HOMOLOG SUBFAMILY C MEMBER 22"/>
    <property type="match status" value="1"/>
</dbReference>
<feature type="transmembrane region" description="Helical" evidence="7">
    <location>
        <begin position="296"/>
        <end position="313"/>
    </location>
</feature>
<evidence type="ECO:0000256" key="3">
    <source>
        <dbReference type="ARBA" id="ARBA00022989"/>
    </source>
</evidence>
<evidence type="ECO:0000256" key="5">
    <source>
        <dbReference type="PROSITE-ProRule" id="PRU00175"/>
    </source>
</evidence>
<reference evidence="10" key="1">
    <citation type="submission" date="2011-02" db="EMBL/GenBank/DDBJ databases">
        <title>The Genome Sequence of Capsaspora owczarzaki ATCC 30864.</title>
        <authorList>
            <person name="Russ C."/>
            <person name="Cuomo C."/>
            <person name="Burger G."/>
            <person name="Gray M.W."/>
            <person name="Holland P.W.H."/>
            <person name="King N."/>
            <person name="Lang F.B.F."/>
            <person name="Roger A.J."/>
            <person name="Ruiz-Trillo I."/>
            <person name="Young S.K."/>
            <person name="Zeng Q."/>
            <person name="Gargeya S."/>
            <person name="Alvarado L."/>
            <person name="Berlin A."/>
            <person name="Chapman S.B."/>
            <person name="Chen Z."/>
            <person name="Freedman E."/>
            <person name="Gellesch M."/>
            <person name="Goldberg J."/>
            <person name="Griggs A."/>
            <person name="Gujja S."/>
            <person name="Heilman E."/>
            <person name="Heiman D."/>
            <person name="Howarth C."/>
            <person name="Mehta T."/>
            <person name="Neiman D."/>
            <person name="Pearson M."/>
            <person name="Roberts A."/>
            <person name="Saif S."/>
            <person name="Shea T."/>
            <person name="Shenoy N."/>
            <person name="Sisk P."/>
            <person name="Stolte C."/>
            <person name="Sykes S."/>
            <person name="White J."/>
            <person name="Yandava C."/>
            <person name="Haas B."/>
            <person name="Nusbaum C."/>
            <person name="Birren B."/>
        </authorList>
    </citation>
    <scope>NUCLEOTIDE SEQUENCE</scope>
    <source>
        <strain evidence="10">ATCC 30864</strain>
    </source>
</reference>
<feature type="region of interest" description="Disordered" evidence="6">
    <location>
        <begin position="372"/>
        <end position="398"/>
    </location>
</feature>
<feature type="transmembrane region" description="Helical" evidence="7">
    <location>
        <begin position="132"/>
        <end position="154"/>
    </location>
</feature>
<feature type="transmembrane region" description="Helical" evidence="7">
    <location>
        <begin position="253"/>
        <end position="276"/>
    </location>
</feature>
<evidence type="ECO:0000259" key="8">
    <source>
        <dbReference type="PROSITE" id="PS50089"/>
    </source>
</evidence>
<accession>A0A0D2VWJ4</accession>
<name>A0A0D2VWJ4_CAPO3</name>
<dbReference type="InterPro" id="IPR007829">
    <property type="entry name" value="TM2"/>
</dbReference>
<evidence type="ECO:0000256" key="1">
    <source>
        <dbReference type="ARBA" id="ARBA00004141"/>
    </source>
</evidence>
<dbReference type="Pfam" id="PF05154">
    <property type="entry name" value="TM2"/>
    <property type="match status" value="4"/>
</dbReference>
<dbReference type="RefSeq" id="XP_004345084.1">
    <property type="nucleotide sequence ID" value="XM_004345034.2"/>
</dbReference>
<gene>
    <name evidence="9" type="ORF">CAOG_006335</name>
</gene>
<dbReference type="AlphaFoldDB" id="A0A0D2VWJ4"/>
<evidence type="ECO:0000256" key="4">
    <source>
        <dbReference type="ARBA" id="ARBA00023136"/>
    </source>
</evidence>
<dbReference type="GO" id="GO:0008270">
    <property type="term" value="F:zinc ion binding"/>
    <property type="evidence" value="ECO:0007669"/>
    <property type="project" value="UniProtKB-KW"/>
</dbReference>
<feature type="compositionally biased region" description="Low complexity" evidence="6">
    <location>
        <begin position="375"/>
        <end position="393"/>
    </location>
</feature>
<dbReference type="GO" id="GO:0016020">
    <property type="term" value="C:membrane"/>
    <property type="evidence" value="ECO:0007669"/>
    <property type="project" value="UniProtKB-SubCell"/>
</dbReference>
<evidence type="ECO:0000313" key="10">
    <source>
        <dbReference type="Proteomes" id="UP000008743"/>
    </source>
</evidence>
<dbReference type="InterPro" id="IPR001841">
    <property type="entry name" value="Znf_RING"/>
</dbReference>
<proteinExistence type="predicted"/>
<feature type="transmembrane region" description="Helical" evidence="7">
    <location>
        <begin position="59"/>
        <end position="78"/>
    </location>
</feature>
<dbReference type="STRING" id="595528.A0A0D2VWJ4"/>
<keyword evidence="2 7" id="KW-0812">Transmembrane</keyword>
<dbReference type="PROSITE" id="PS50089">
    <property type="entry name" value="ZF_RING_2"/>
    <property type="match status" value="1"/>
</dbReference>
<dbReference type="EMBL" id="KE346370">
    <property type="protein sequence ID" value="KJE95952.1"/>
    <property type="molecule type" value="Genomic_DNA"/>
</dbReference>
<dbReference type="InterPro" id="IPR013083">
    <property type="entry name" value="Znf_RING/FYVE/PHD"/>
</dbReference>
<evidence type="ECO:0000256" key="6">
    <source>
        <dbReference type="SAM" id="MobiDB-lite"/>
    </source>
</evidence>
<dbReference type="SUPFAM" id="SSF57850">
    <property type="entry name" value="RING/U-box"/>
    <property type="match status" value="1"/>
</dbReference>